<accession>A0A371DFS8</accession>
<evidence type="ECO:0000313" key="2">
    <source>
        <dbReference type="EMBL" id="RDX51405.1"/>
    </source>
</evidence>
<reference evidence="2 3" key="1">
    <citation type="journal article" date="2018" name="Biotechnol. Biofuels">
        <title>Integrative visual omics of the white-rot fungus Polyporus brumalis exposes the biotechnological potential of its oxidative enzymes for delignifying raw plant biomass.</title>
        <authorList>
            <person name="Miyauchi S."/>
            <person name="Rancon A."/>
            <person name="Drula E."/>
            <person name="Hage H."/>
            <person name="Chaduli D."/>
            <person name="Favel A."/>
            <person name="Grisel S."/>
            <person name="Henrissat B."/>
            <person name="Herpoel-Gimbert I."/>
            <person name="Ruiz-Duenas F.J."/>
            <person name="Chevret D."/>
            <person name="Hainaut M."/>
            <person name="Lin J."/>
            <person name="Wang M."/>
            <person name="Pangilinan J."/>
            <person name="Lipzen A."/>
            <person name="Lesage-Meessen L."/>
            <person name="Navarro D."/>
            <person name="Riley R."/>
            <person name="Grigoriev I.V."/>
            <person name="Zhou S."/>
            <person name="Raouche S."/>
            <person name="Rosso M.N."/>
        </authorList>
    </citation>
    <scope>NUCLEOTIDE SEQUENCE [LARGE SCALE GENOMIC DNA]</scope>
    <source>
        <strain evidence="2 3">BRFM 1820</strain>
    </source>
</reference>
<protein>
    <submittedName>
        <fullName evidence="2">Uncharacterized protein</fullName>
    </submittedName>
</protein>
<evidence type="ECO:0000313" key="3">
    <source>
        <dbReference type="Proteomes" id="UP000256964"/>
    </source>
</evidence>
<dbReference type="EMBL" id="KZ857395">
    <property type="protein sequence ID" value="RDX51405.1"/>
    <property type="molecule type" value="Genomic_DNA"/>
</dbReference>
<evidence type="ECO:0000256" key="1">
    <source>
        <dbReference type="SAM" id="Phobius"/>
    </source>
</evidence>
<dbReference type="Proteomes" id="UP000256964">
    <property type="component" value="Unassembled WGS sequence"/>
</dbReference>
<dbReference type="AlphaFoldDB" id="A0A371DFS8"/>
<organism evidence="2 3">
    <name type="scientific">Lentinus brumalis</name>
    <dbReference type="NCBI Taxonomy" id="2498619"/>
    <lineage>
        <taxon>Eukaryota</taxon>
        <taxon>Fungi</taxon>
        <taxon>Dikarya</taxon>
        <taxon>Basidiomycota</taxon>
        <taxon>Agaricomycotina</taxon>
        <taxon>Agaricomycetes</taxon>
        <taxon>Polyporales</taxon>
        <taxon>Polyporaceae</taxon>
        <taxon>Lentinus</taxon>
    </lineage>
</organism>
<keyword evidence="1" id="KW-0812">Transmembrane</keyword>
<keyword evidence="3" id="KW-1185">Reference proteome</keyword>
<feature type="transmembrane region" description="Helical" evidence="1">
    <location>
        <begin position="74"/>
        <end position="94"/>
    </location>
</feature>
<keyword evidence="1" id="KW-1133">Transmembrane helix</keyword>
<keyword evidence="1" id="KW-0472">Membrane</keyword>
<proteinExistence type="predicted"/>
<name>A0A371DFS8_9APHY</name>
<sequence>MTLPLFCDYAAHCLGTADMGWYFGIPCSGVFPGRMRLRRSPLQTRPRRARSSTRLSEVHVPRFLPRRRSGPPGVVRVLPFISTAPLLVLLSLLYHSLFLLTLAV</sequence>
<gene>
    <name evidence="2" type="ORF">OH76DRAFT_331941</name>
</gene>